<dbReference type="RefSeq" id="WP_154723227.1">
    <property type="nucleotide sequence ID" value="NZ_MARB01000041.1"/>
</dbReference>
<keyword evidence="3" id="KW-1185">Reference proteome</keyword>
<proteinExistence type="predicted"/>
<evidence type="ECO:0000256" key="1">
    <source>
        <dbReference type="SAM" id="Phobius"/>
    </source>
</evidence>
<dbReference type="Proteomes" id="UP000094769">
    <property type="component" value="Unassembled WGS sequence"/>
</dbReference>
<keyword evidence="1" id="KW-1133">Transmembrane helix</keyword>
<organism evidence="2 3">
    <name type="scientific">Candidatus Thiodiazotropha endolucinida</name>
    <dbReference type="NCBI Taxonomy" id="1655433"/>
    <lineage>
        <taxon>Bacteria</taxon>
        <taxon>Pseudomonadati</taxon>
        <taxon>Pseudomonadota</taxon>
        <taxon>Gammaproteobacteria</taxon>
        <taxon>Chromatiales</taxon>
        <taxon>Sedimenticolaceae</taxon>
        <taxon>Candidatus Thiodiazotropha</taxon>
    </lineage>
</organism>
<feature type="transmembrane region" description="Helical" evidence="1">
    <location>
        <begin position="156"/>
        <end position="183"/>
    </location>
</feature>
<evidence type="ECO:0000313" key="2">
    <source>
        <dbReference type="EMBL" id="ODJ85668.1"/>
    </source>
</evidence>
<reference evidence="2 3" key="1">
    <citation type="submission" date="2016-06" db="EMBL/GenBank/DDBJ databases">
        <title>Genome sequence of endosymbiont of Candidatus Endolucinida thiodiazotropha.</title>
        <authorList>
            <person name="Poehlein A."/>
            <person name="Koenig S."/>
            <person name="Heiden S.E."/>
            <person name="Thuermer A."/>
            <person name="Voget S."/>
            <person name="Daniel R."/>
            <person name="Markert S."/>
            <person name="Gros O."/>
            <person name="Schweder T."/>
        </authorList>
    </citation>
    <scope>NUCLEOTIDE SEQUENCE [LARGE SCALE GENOMIC DNA]</scope>
    <source>
        <strain evidence="2 3">COS</strain>
    </source>
</reference>
<feature type="transmembrane region" description="Helical" evidence="1">
    <location>
        <begin position="109"/>
        <end position="136"/>
    </location>
</feature>
<name>A0A7Z0VHG5_9GAMM</name>
<dbReference type="Pfam" id="PF09955">
    <property type="entry name" value="DUF2189"/>
    <property type="match status" value="1"/>
</dbReference>
<protein>
    <recommendedName>
        <fullName evidence="4">DUF2189 domain-containing protein</fullName>
    </recommendedName>
</protein>
<keyword evidence="1" id="KW-0472">Membrane</keyword>
<accession>A0A7Z0VHG5</accession>
<feature type="transmembrane region" description="Helical" evidence="1">
    <location>
        <begin position="204"/>
        <end position="224"/>
    </location>
</feature>
<comment type="caution">
    <text evidence="2">The sequence shown here is derived from an EMBL/GenBank/DDBJ whole genome shotgun (WGS) entry which is preliminary data.</text>
</comment>
<feature type="transmembrane region" description="Helical" evidence="1">
    <location>
        <begin position="35"/>
        <end position="52"/>
    </location>
</feature>
<feature type="transmembrane region" description="Helical" evidence="1">
    <location>
        <begin position="64"/>
        <end position="88"/>
    </location>
</feature>
<dbReference type="EMBL" id="MARB01000041">
    <property type="protein sequence ID" value="ODJ85668.1"/>
    <property type="molecule type" value="Genomic_DNA"/>
</dbReference>
<feature type="transmembrane region" description="Helical" evidence="1">
    <location>
        <begin position="230"/>
        <end position="247"/>
    </location>
</feature>
<dbReference type="AlphaFoldDB" id="A0A7Z0VHG5"/>
<evidence type="ECO:0008006" key="4">
    <source>
        <dbReference type="Google" id="ProtNLM"/>
    </source>
</evidence>
<gene>
    <name evidence="2" type="ORF">CODIS_41290</name>
</gene>
<keyword evidence="1" id="KW-0812">Transmembrane</keyword>
<dbReference type="InterPro" id="IPR018692">
    <property type="entry name" value="DUF2189"/>
</dbReference>
<sequence length="251" mass="27124">MNNTGLDPAKVTPSDLTATIKSGWGIFRAAPLPSAAYASVAALIGLLLLYAVGELGISPMSLPFAGGFMLIAPAMLGGFFQLASSIQAHQEVSLATPFSAFLHTPLQTWMVALFCAFIFLIWITDAGVLYSFIIGGTDLPYQLPWFLQVDESITSFWFWGALMGSVLAFIIFCISAFSVPLLFEGRGGLVQAVHASVRAVFRNFVTTMLWAVLLSLSILIAIMLLPLLLLVLPVMAYASFALYRLVFPQTS</sequence>
<dbReference type="OrthoDB" id="8566566at2"/>
<evidence type="ECO:0000313" key="3">
    <source>
        <dbReference type="Proteomes" id="UP000094769"/>
    </source>
</evidence>